<dbReference type="AlphaFoldDB" id="A0AAE9JN62"/>
<feature type="transmembrane region" description="Helical" evidence="1">
    <location>
        <begin position="133"/>
        <end position="150"/>
    </location>
</feature>
<feature type="transmembrane region" description="Helical" evidence="1">
    <location>
        <begin position="51"/>
        <end position="79"/>
    </location>
</feature>
<gene>
    <name evidence="2" type="ORF">L5515_008108</name>
</gene>
<accession>A0AAE9JN62</accession>
<keyword evidence="1" id="KW-0812">Transmembrane</keyword>
<keyword evidence="1" id="KW-0472">Membrane</keyword>
<keyword evidence="3" id="KW-1185">Reference proteome</keyword>
<feature type="transmembrane region" description="Helical" evidence="1">
    <location>
        <begin position="12"/>
        <end position="30"/>
    </location>
</feature>
<evidence type="ECO:0000256" key="1">
    <source>
        <dbReference type="SAM" id="Phobius"/>
    </source>
</evidence>
<protein>
    <submittedName>
        <fullName evidence="2">Uncharacterized protein</fullName>
    </submittedName>
</protein>
<keyword evidence="1" id="KW-1133">Transmembrane helix</keyword>
<dbReference type="EMBL" id="CP092624">
    <property type="protein sequence ID" value="UMM35533.1"/>
    <property type="molecule type" value="Genomic_DNA"/>
</dbReference>
<reference evidence="2 3" key="1">
    <citation type="submission" date="2022-04" db="EMBL/GenBank/DDBJ databases">
        <title>Chromosome-level reference genomes for two strains of Caenorhabditis briggsae: an improved platform for comparative genomics.</title>
        <authorList>
            <person name="Stevens L."/>
            <person name="Andersen E."/>
        </authorList>
    </citation>
    <scope>NUCLEOTIDE SEQUENCE [LARGE SCALE GENOMIC DNA]</scope>
    <source>
        <strain evidence="2">VX34</strain>
        <tissue evidence="2">Whole-organism</tissue>
    </source>
</reference>
<name>A0AAE9JN62_CAEBR</name>
<feature type="transmembrane region" description="Helical" evidence="1">
    <location>
        <begin position="208"/>
        <end position="228"/>
    </location>
</feature>
<dbReference type="Proteomes" id="UP000829354">
    <property type="component" value="Chromosome V"/>
</dbReference>
<evidence type="ECO:0000313" key="3">
    <source>
        <dbReference type="Proteomes" id="UP000829354"/>
    </source>
</evidence>
<feature type="transmembrane region" description="Helical" evidence="1">
    <location>
        <begin position="170"/>
        <end position="188"/>
    </location>
</feature>
<evidence type="ECO:0000313" key="2">
    <source>
        <dbReference type="EMBL" id="UMM35533.1"/>
    </source>
</evidence>
<sequence length="281" mass="32557">MSMISFSDESNISIFFCFYIIIFIVTVNFWRILKSKGKTEELNSFPCVPSLIWLHFFGLFLPITNLIIVGFLSLIFTTLSSYTFVYIPTILSLVYHNSMADWMVPLILIYSITLSYDLPETLKFPHIHVPRDIVIWLAMLIYGFLFNSFNPWDIVTIRRIHHENGHISTSFNFVDAFVVALSMCFIGLHGYRMTFRIAFRDNRFHMTLLFVMIKLCFLLTSACFIPAIPNHTNSSIESANPSSAPQGHVFSLDNLKLYESVVQSAVPLHYLAWKHIFFKHI</sequence>
<proteinExistence type="predicted"/>
<feature type="transmembrane region" description="Helical" evidence="1">
    <location>
        <begin position="85"/>
        <end position="112"/>
    </location>
</feature>
<organism evidence="2 3">
    <name type="scientific">Caenorhabditis briggsae</name>
    <dbReference type="NCBI Taxonomy" id="6238"/>
    <lineage>
        <taxon>Eukaryota</taxon>
        <taxon>Metazoa</taxon>
        <taxon>Ecdysozoa</taxon>
        <taxon>Nematoda</taxon>
        <taxon>Chromadorea</taxon>
        <taxon>Rhabditida</taxon>
        <taxon>Rhabditina</taxon>
        <taxon>Rhabditomorpha</taxon>
        <taxon>Rhabditoidea</taxon>
        <taxon>Rhabditidae</taxon>
        <taxon>Peloderinae</taxon>
        <taxon>Caenorhabditis</taxon>
    </lineage>
</organism>